<dbReference type="GO" id="GO:0003676">
    <property type="term" value="F:nucleic acid binding"/>
    <property type="evidence" value="ECO:0007669"/>
    <property type="project" value="InterPro"/>
</dbReference>
<evidence type="ECO:0000313" key="1">
    <source>
        <dbReference type="EMBL" id="CZR63555.1"/>
    </source>
</evidence>
<dbReference type="Gene3D" id="3.30.420.10">
    <property type="entry name" value="Ribonuclease H-like superfamily/Ribonuclease H"/>
    <property type="match status" value="1"/>
</dbReference>
<sequence>MPIAYVPISLKTFDITELYASPIRATFFPFSLMAENEERTLIEPWPELDNEWDNHLREQFNRFLLTSFKRSDIKHYLRNPDLLYRGTTKKDKKANANFKNWAIKTFELQDNQIYLQAKVKKNGETRPAKYTAFNKRCNVYKLNALLKAKDAPIKLIIPTGLMDDFVIDLIDFRKEPNEGHKWIMQMKNPFTKFIELSPHKDKKVVTIGKEFDRHCDRMGNYNKVDNGTEFKGKKLGEFAPTQKSIEIANKVFKRRLRAIQVQLGTWKWVQFLLEIAFVFNTTPFKALPNNMTLYEAHYGRPPPNWDDYSK</sequence>
<gene>
    <name evidence="1" type="ORF">PAC_13452</name>
</gene>
<accession>A0A1L7XEU1</accession>
<proteinExistence type="predicted"/>
<name>A0A1L7XEU1_9HELO</name>
<dbReference type="Proteomes" id="UP000184330">
    <property type="component" value="Unassembled WGS sequence"/>
</dbReference>
<evidence type="ECO:0000313" key="2">
    <source>
        <dbReference type="Proteomes" id="UP000184330"/>
    </source>
</evidence>
<dbReference type="EMBL" id="FJOG01000024">
    <property type="protein sequence ID" value="CZR63555.1"/>
    <property type="molecule type" value="Genomic_DNA"/>
</dbReference>
<dbReference type="OrthoDB" id="5424258at2759"/>
<dbReference type="STRING" id="576137.A0A1L7XEU1"/>
<dbReference type="AlphaFoldDB" id="A0A1L7XEU1"/>
<keyword evidence="2" id="KW-1185">Reference proteome</keyword>
<dbReference type="SUPFAM" id="SSF53098">
    <property type="entry name" value="Ribonuclease H-like"/>
    <property type="match status" value="1"/>
</dbReference>
<protein>
    <recommendedName>
        <fullName evidence="3">Integrase catalytic domain-containing protein</fullName>
    </recommendedName>
</protein>
<dbReference type="InterPro" id="IPR012337">
    <property type="entry name" value="RNaseH-like_sf"/>
</dbReference>
<reference evidence="1 2" key="1">
    <citation type="submission" date="2016-03" db="EMBL/GenBank/DDBJ databases">
        <authorList>
            <person name="Ploux O."/>
        </authorList>
    </citation>
    <scope>NUCLEOTIDE SEQUENCE [LARGE SCALE GENOMIC DNA]</scope>
    <source>
        <strain evidence="1 2">UAMH 11012</strain>
    </source>
</reference>
<organism evidence="1 2">
    <name type="scientific">Phialocephala subalpina</name>
    <dbReference type="NCBI Taxonomy" id="576137"/>
    <lineage>
        <taxon>Eukaryota</taxon>
        <taxon>Fungi</taxon>
        <taxon>Dikarya</taxon>
        <taxon>Ascomycota</taxon>
        <taxon>Pezizomycotina</taxon>
        <taxon>Leotiomycetes</taxon>
        <taxon>Helotiales</taxon>
        <taxon>Mollisiaceae</taxon>
        <taxon>Phialocephala</taxon>
        <taxon>Phialocephala fortinii species complex</taxon>
    </lineage>
</organism>
<dbReference type="InterPro" id="IPR036397">
    <property type="entry name" value="RNaseH_sf"/>
</dbReference>
<evidence type="ECO:0008006" key="3">
    <source>
        <dbReference type="Google" id="ProtNLM"/>
    </source>
</evidence>